<protein>
    <submittedName>
        <fullName evidence="1">Uncharacterized protein</fullName>
    </submittedName>
</protein>
<dbReference type="AlphaFoldDB" id="A0A6A6JGU9"/>
<dbReference type="Proteomes" id="UP000800097">
    <property type="component" value="Unassembled WGS sequence"/>
</dbReference>
<dbReference type="RefSeq" id="XP_033653419.1">
    <property type="nucleotide sequence ID" value="XM_033802941.1"/>
</dbReference>
<dbReference type="GeneID" id="54556116"/>
<sequence length="86" mass="9591">MFRPERQPSWFTVIPAVAQILADVAQQIFLSTTTPASIFVQRPVTSGGVPSFDYMVRLPSTFVSRLDAPTHLSLRIIFLITSHTCL</sequence>
<evidence type="ECO:0000313" key="1">
    <source>
        <dbReference type="EMBL" id="KAF2275880.1"/>
    </source>
</evidence>
<accession>A0A6A6JGU9</accession>
<dbReference type="EMBL" id="ML986495">
    <property type="protein sequence ID" value="KAF2275880.1"/>
    <property type="molecule type" value="Genomic_DNA"/>
</dbReference>
<evidence type="ECO:0000313" key="2">
    <source>
        <dbReference type="Proteomes" id="UP000800097"/>
    </source>
</evidence>
<reference evidence="1" key="1">
    <citation type="journal article" date="2020" name="Stud. Mycol.">
        <title>101 Dothideomycetes genomes: a test case for predicting lifestyles and emergence of pathogens.</title>
        <authorList>
            <person name="Haridas S."/>
            <person name="Albert R."/>
            <person name="Binder M."/>
            <person name="Bloem J."/>
            <person name="Labutti K."/>
            <person name="Salamov A."/>
            <person name="Andreopoulos B."/>
            <person name="Baker S."/>
            <person name="Barry K."/>
            <person name="Bills G."/>
            <person name="Bluhm B."/>
            <person name="Cannon C."/>
            <person name="Castanera R."/>
            <person name="Culley D."/>
            <person name="Daum C."/>
            <person name="Ezra D."/>
            <person name="Gonzalez J."/>
            <person name="Henrissat B."/>
            <person name="Kuo A."/>
            <person name="Liang C."/>
            <person name="Lipzen A."/>
            <person name="Lutzoni F."/>
            <person name="Magnuson J."/>
            <person name="Mondo S."/>
            <person name="Nolan M."/>
            <person name="Ohm R."/>
            <person name="Pangilinan J."/>
            <person name="Park H.-J."/>
            <person name="Ramirez L."/>
            <person name="Alfaro M."/>
            <person name="Sun H."/>
            <person name="Tritt A."/>
            <person name="Yoshinaga Y."/>
            <person name="Zwiers L.-H."/>
            <person name="Turgeon B."/>
            <person name="Goodwin S."/>
            <person name="Spatafora J."/>
            <person name="Crous P."/>
            <person name="Grigoriev I."/>
        </authorList>
    </citation>
    <scope>NUCLEOTIDE SEQUENCE</scope>
    <source>
        <strain evidence="1">CBS 379.55</strain>
    </source>
</reference>
<proteinExistence type="predicted"/>
<name>A0A6A6JGU9_WESOR</name>
<organism evidence="1 2">
    <name type="scientific">Westerdykella ornata</name>
    <dbReference type="NCBI Taxonomy" id="318751"/>
    <lineage>
        <taxon>Eukaryota</taxon>
        <taxon>Fungi</taxon>
        <taxon>Dikarya</taxon>
        <taxon>Ascomycota</taxon>
        <taxon>Pezizomycotina</taxon>
        <taxon>Dothideomycetes</taxon>
        <taxon>Pleosporomycetidae</taxon>
        <taxon>Pleosporales</taxon>
        <taxon>Sporormiaceae</taxon>
        <taxon>Westerdykella</taxon>
    </lineage>
</organism>
<keyword evidence="2" id="KW-1185">Reference proteome</keyword>
<gene>
    <name evidence="1" type="ORF">EI97DRAFT_59149</name>
</gene>